<comment type="caution">
    <text evidence="1">The sequence shown here is derived from an EMBL/GenBank/DDBJ whole genome shotgun (WGS) entry which is preliminary data.</text>
</comment>
<gene>
    <name evidence="1" type="ORF">GO621_12575</name>
</gene>
<evidence type="ECO:0000313" key="2">
    <source>
        <dbReference type="Proteomes" id="UP000462014"/>
    </source>
</evidence>
<organism evidence="1 2">
    <name type="scientific">Mucilaginibacter arboris</name>
    <dbReference type="NCBI Taxonomy" id="2682090"/>
    <lineage>
        <taxon>Bacteria</taxon>
        <taxon>Pseudomonadati</taxon>
        <taxon>Bacteroidota</taxon>
        <taxon>Sphingobacteriia</taxon>
        <taxon>Sphingobacteriales</taxon>
        <taxon>Sphingobacteriaceae</taxon>
        <taxon>Mucilaginibacter</taxon>
    </lineage>
</organism>
<name>A0A7K1SZ99_9SPHI</name>
<evidence type="ECO:0000313" key="1">
    <source>
        <dbReference type="EMBL" id="MVN22370.1"/>
    </source>
</evidence>
<proteinExistence type="predicted"/>
<accession>A0A7K1SZ99</accession>
<reference evidence="1 2" key="1">
    <citation type="submission" date="2019-12" db="EMBL/GenBank/DDBJ databases">
        <title>Mucilaginibacter sp. HMF7410 genome sequencing and assembly.</title>
        <authorList>
            <person name="Kang H."/>
            <person name="Cha I."/>
            <person name="Kim H."/>
            <person name="Joh K."/>
        </authorList>
    </citation>
    <scope>NUCLEOTIDE SEQUENCE [LARGE SCALE GENOMIC DNA]</scope>
    <source>
        <strain evidence="1 2">HMF7410</strain>
    </source>
</reference>
<keyword evidence="2" id="KW-1185">Reference proteome</keyword>
<dbReference type="RefSeq" id="WP_157567527.1">
    <property type="nucleotide sequence ID" value="NZ_WPIK01000010.1"/>
</dbReference>
<dbReference type="AlphaFoldDB" id="A0A7K1SZ99"/>
<sequence>MFKLGYPDQHHCKNINQTYVKKEQAHAHLFRSLIFLAEAFFKEIGMDGKYIFMP</sequence>
<dbReference type="EMBL" id="WPIK01000010">
    <property type="protein sequence ID" value="MVN22370.1"/>
    <property type="molecule type" value="Genomic_DNA"/>
</dbReference>
<dbReference type="Proteomes" id="UP000462014">
    <property type="component" value="Unassembled WGS sequence"/>
</dbReference>
<protein>
    <submittedName>
        <fullName evidence="1">Uncharacterized protein</fullName>
    </submittedName>
</protein>